<accession>A0A845QHW3</accession>
<keyword evidence="2" id="KW-1133">Transmembrane helix</keyword>
<evidence type="ECO:0008006" key="5">
    <source>
        <dbReference type="Google" id="ProtNLM"/>
    </source>
</evidence>
<dbReference type="EMBL" id="QXWK01000009">
    <property type="protein sequence ID" value="NBH61096.1"/>
    <property type="molecule type" value="Genomic_DNA"/>
</dbReference>
<feature type="transmembrane region" description="Helical" evidence="2">
    <location>
        <begin position="12"/>
        <end position="32"/>
    </location>
</feature>
<reference evidence="3 4" key="1">
    <citation type="submission" date="2018-08" db="EMBL/GenBank/DDBJ databases">
        <title>Murine metabolic-syndrome-specific gut microbial biobank.</title>
        <authorList>
            <person name="Liu C."/>
        </authorList>
    </citation>
    <scope>NUCLEOTIDE SEQUENCE [LARGE SCALE GENOMIC DNA]</scope>
    <source>
        <strain evidence="3 4">28</strain>
    </source>
</reference>
<keyword evidence="4" id="KW-1185">Reference proteome</keyword>
<feature type="compositionally biased region" description="Acidic residues" evidence="1">
    <location>
        <begin position="67"/>
        <end position="89"/>
    </location>
</feature>
<name>A0A845QHW3_9FIRM</name>
<comment type="caution">
    <text evidence="3">The sequence shown here is derived from an EMBL/GenBank/DDBJ whole genome shotgun (WGS) entry which is preliminary data.</text>
</comment>
<evidence type="ECO:0000256" key="2">
    <source>
        <dbReference type="SAM" id="Phobius"/>
    </source>
</evidence>
<gene>
    <name evidence="3" type="ORF">D0435_05455</name>
</gene>
<dbReference type="RefSeq" id="WP_160201379.1">
    <property type="nucleotide sequence ID" value="NZ_QXWK01000009.1"/>
</dbReference>
<dbReference type="AlphaFoldDB" id="A0A845QHW3"/>
<evidence type="ECO:0000313" key="3">
    <source>
        <dbReference type="EMBL" id="NBH61096.1"/>
    </source>
</evidence>
<feature type="region of interest" description="Disordered" evidence="1">
    <location>
        <begin position="51"/>
        <end position="99"/>
    </location>
</feature>
<sequence length="169" mass="19237">MFSQKKKNHTWIYACAVLIVAIFAVVVLIAALTGKESEEEALKANLESRVGEDVAKAADPGDSAPTLDDEKDNNDDNDDNDDVAGEDKDEPQNHEKDTPSQFYQSYYLIKYDKDVIKIFFSDETGHLIELEDTTIVYETLSTQDQNRFKEGIKVENRDDLNRLMMDYES</sequence>
<protein>
    <recommendedName>
        <fullName evidence="5">Bypass of forespore C C-terminal domain-containing protein</fullName>
    </recommendedName>
</protein>
<dbReference type="Proteomes" id="UP000446866">
    <property type="component" value="Unassembled WGS sequence"/>
</dbReference>
<keyword evidence="2" id="KW-0812">Transmembrane</keyword>
<organism evidence="3 4">
    <name type="scientific">Anaerotruncus colihominis</name>
    <dbReference type="NCBI Taxonomy" id="169435"/>
    <lineage>
        <taxon>Bacteria</taxon>
        <taxon>Bacillati</taxon>
        <taxon>Bacillota</taxon>
        <taxon>Clostridia</taxon>
        <taxon>Eubacteriales</taxon>
        <taxon>Oscillospiraceae</taxon>
        <taxon>Anaerotruncus</taxon>
    </lineage>
</organism>
<evidence type="ECO:0000313" key="4">
    <source>
        <dbReference type="Proteomes" id="UP000446866"/>
    </source>
</evidence>
<keyword evidence="2" id="KW-0472">Membrane</keyword>
<evidence type="ECO:0000256" key="1">
    <source>
        <dbReference type="SAM" id="MobiDB-lite"/>
    </source>
</evidence>
<proteinExistence type="predicted"/>